<dbReference type="AlphaFoldDB" id="A0A1T4WKD3"/>
<evidence type="ECO:0000313" key="1">
    <source>
        <dbReference type="EMBL" id="SKA77368.1"/>
    </source>
</evidence>
<sequence>MKSCVTSMRVRWLCLTALLVLSGNSFGVLVNGVTGQLKLLATINGEPAFREVVWHLTPLKLTNKNTRNIELTITRHSAVVDLEAGKYQVHASAGSKTETQVITIEEGGTHHLVLNLR</sequence>
<gene>
    <name evidence="1" type="ORF">SAMN02745130_01787</name>
</gene>
<protein>
    <submittedName>
        <fullName evidence="1">Uncharacterized protein</fullName>
    </submittedName>
</protein>
<accession>A0A1T4WKD3</accession>
<reference evidence="1 2" key="1">
    <citation type="submission" date="2017-02" db="EMBL/GenBank/DDBJ databases">
        <authorList>
            <person name="Peterson S.W."/>
        </authorList>
    </citation>
    <scope>NUCLEOTIDE SEQUENCE [LARGE SCALE GENOMIC DNA]</scope>
    <source>
        <strain evidence="1 2">ATCC 49788</strain>
    </source>
</reference>
<dbReference type="RefSeq" id="WP_078922254.1">
    <property type="nucleotide sequence ID" value="NZ_FUYB01000006.1"/>
</dbReference>
<dbReference type="EMBL" id="FUYB01000006">
    <property type="protein sequence ID" value="SKA77368.1"/>
    <property type="molecule type" value="Genomic_DNA"/>
</dbReference>
<evidence type="ECO:0000313" key="2">
    <source>
        <dbReference type="Proteomes" id="UP000190460"/>
    </source>
</evidence>
<dbReference type="OrthoDB" id="9884418at2"/>
<proteinExistence type="predicted"/>
<dbReference type="Proteomes" id="UP000190460">
    <property type="component" value="Unassembled WGS sequence"/>
</dbReference>
<name>A0A1T4WKD3_9GAMM</name>
<keyword evidence="2" id="KW-1185">Reference proteome</keyword>
<organism evidence="1 2">
    <name type="scientific">Thiothrix eikelboomii</name>
    <dbReference type="NCBI Taxonomy" id="92487"/>
    <lineage>
        <taxon>Bacteria</taxon>
        <taxon>Pseudomonadati</taxon>
        <taxon>Pseudomonadota</taxon>
        <taxon>Gammaproteobacteria</taxon>
        <taxon>Thiotrichales</taxon>
        <taxon>Thiotrichaceae</taxon>
        <taxon>Thiothrix</taxon>
    </lineage>
</organism>